<dbReference type="InterPro" id="IPR037321">
    <property type="entry name" value="KIN17-like"/>
</dbReference>
<feature type="compositionally biased region" description="Basic and acidic residues" evidence="5">
    <location>
        <begin position="202"/>
        <end position="214"/>
    </location>
</feature>
<dbReference type="PANTHER" id="PTHR12805:SF0">
    <property type="entry name" value="DNA_RNA-BINDING PROTEIN KIN17"/>
    <property type="match status" value="1"/>
</dbReference>
<dbReference type="GO" id="GO:0006974">
    <property type="term" value="P:DNA damage response"/>
    <property type="evidence" value="ECO:0007669"/>
    <property type="project" value="TreeGrafter"/>
</dbReference>
<dbReference type="Proteomes" id="UP000019373">
    <property type="component" value="Unassembled WGS sequence"/>
</dbReference>
<evidence type="ECO:0000313" key="8">
    <source>
        <dbReference type="Proteomes" id="UP000019373"/>
    </source>
</evidence>
<dbReference type="GO" id="GO:0006260">
    <property type="term" value="P:DNA replication"/>
    <property type="evidence" value="ECO:0007669"/>
    <property type="project" value="TreeGrafter"/>
</dbReference>
<gene>
    <name evidence="7" type="ORF">EPUS_09399</name>
</gene>
<dbReference type="PANTHER" id="PTHR12805">
    <property type="entry name" value="KIN17 KIN, ANTIGENIC DETERMINANT OF RECA PROTEIN HOMOLOG"/>
    <property type="match status" value="1"/>
</dbReference>
<evidence type="ECO:0000256" key="3">
    <source>
        <dbReference type="ARBA" id="ARBA00022771"/>
    </source>
</evidence>
<dbReference type="Gene3D" id="1.10.10.2030">
    <property type="entry name" value="DNA/RNA-binding protein Kin17, conserved domain"/>
    <property type="match status" value="1"/>
</dbReference>
<dbReference type="eggNOG" id="KOG2837">
    <property type="taxonomic scope" value="Eukaryota"/>
</dbReference>
<feature type="compositionally biased region" description="Basic and acidic residues" evidence="5">
    <location>
        <begin position="159"/>
        <end position="192"/>
    </location>
</feature>
<organism evidence="7 8">
    <name type="scientific">Endocarpon pusillum (strain Z07020 / HMAS-L-300199)</name>
    <name type="common">Lichen-forming fungus</name>
    <dbReference type="NCBI Taxonomy" id="1263415"/>
    <lineage>
        <taxon>Eukaryota</taxon>
        <taxon>Fungi</taxon>
        <taxon>Dikarya</taxon>
        <taxon>Ascomycota</taxon>
        <taxon>Pezizomycotina</taxon>
        <taxon>Eurotiomycetes</taxon>
        <taxon>Chaetothyriomycetidae</taxon>
        <taxon>Verrucariales</taxon>
        <taxon>Verrucariaceae</taxon>
        <taxon>Endocarpon</taxon>
    </lineage>
</organism>
<comment type="similarity">
    <text evidence="1">Belongs to the KIN17 family.</text>
</comment>
<dbReference type="RefSeq" id="XP_007803638.1">
    <property type="nucleotide sequence ID" value="XM_007805447.1"/>
</dbReference>
<proteinExistence type="inferred from homology"/>
<sequence>MPRAEIGSTKQISNQMKSKGLQRLRWYCQACSRQMRDENGFKCHVSSESHVRNMMLIGEDPRKAINEFSSQFQSDFLKLLRTGHGEKKINVNHFYQEYISNKEHVHMNATRWASLTEFAKFLGREGICRVEEEEADSNGRGGGLMISWIDNSPEALRRQDALRKKERQDRGDEEREWKGIKEQIARARKEGQSGEEDEDEEARYLQRKEGEKIKLSFGARKPASATEEERRNAETKPPSPPLTENEELSSEDNPTLKPDSTLRETNTTSPPAPAKLSLKSSASFTTPNPKNVFASAPKKNPLAMAKKPRPASVLSKPMSEAERIMREEIERKQRREASGGGNAFKRQRVS</sequence>
<feature type="compositionally biased region" description="Basic and acidic residues" evidence="5">
    <location>
        <begin position="319"/>
        <end position="337"/>
    </location>
</feature>
<feature type="region of interest" description="Disordered" evidence="5">
    <location>
        <begin position="159"/>
        <end position="350"/>
    </location>
</feature>
<keyword evidence="3" id="KW-0863">Zinc-finger</keyword>
<feature type="domain" description="C2H2-type" evidence="6">
    <location>
        <begin position="28"/>
        <end position="50"/>
    </location>
</feature>
<keyword evidence="2" id="KW-0479">Metal-binding</keyword>
<reference evidence="8" key="1">
    <citation type="journal article" date="2014" name="BMC Genomics">
        <title>Genome characteristics reveal the impact of lichenization on lichen-forming fungus Endocarpon pusillum Hedwig (Verrucariales, Ascomycota).</title>
        <authorList>
            <person name="Wang Y.-Y."/>
            <person name="Liu B."/>
            <person name="Zhang X.-Y."/>
            <person name="Zhou Q.-M."/>
            <person name="Zhang T."/>
            <person name="Li H."/>
            <person name="Yu Y.-F."/>
            <person name="Zhang X.-L."/>
            <person name="Hao X.-Y."/>
            <person name="Wang M."/>
            <person name="Wang L."/>
            <person name="Wei J.-C."/>
        </authorList>
    </citation>
    <scope>NUCLEOTIDE SEQUENCE [LARGE SCALE GENOMIC DNA]</scope>
    <source>
        <strain evidence="8">Z07020 / HMAS-L-300199</strain>
    </source>
</reference>
<keyword evidence="4" id="KW-0862">Zinc</keyword>
<accession>U1HNW7</accession>
<protein>
    <recommendedName>
        <fullName evidence="6">C2H2-type domain-containing protein</fullName>
    </recommendedName>
</protein>
<evidence type="ECO:0000256" key="2">
    <source>
        <dbReference type="ARBA" id="ARBA00022723"/>
    </source>
</evidence>
<dbReference type="InterPro" id="IPR019447">
    <property type="entry name" value="DNA/RNA-bd_Kin17_WH-like_dom"/>
</dbReference>
<dbReference type="Pfam" id="PF25095">
    <property type="entry name" value="C2H2-zf_KIN17"/>
    <property type="match status" value="1"/>
</dbReference>
<dbReference type="InterPro" id="IPR013087">
    <property type="entry name" value="Znf_C2H2_type"/>
</dbReference>
<evidence type="ECO:0000256" key="1">
    <source>
        <dbReference type="ARBA" id="ARBA00008517"/>
    </source>
</evidence>
<dbReference type="OrthoDB" id="10266249at2759"/>
<dbReference type="InterPro" id="IPR036236">
    <property type="entry name" value="Znf_C2H2_sf"/>
</dbReference>
<dbReference type="SMART" id="SM01253">
    <property type="entry name" value="Kin17_mid"/>
    <property type="match status" value="1"/>
</dbReference>
<dbReference type="GO" id="GO:0003690">
    <property type="term" value="F:double-stranded DNA binding"/>
    <property type="evidence" value="ECO:0007669"/>
    <property type="project" value="TreeGrafter"/>
</dbReference>
<keyword evidence="8" id="KW-1185">Reference proteome</keyword>
<dbReference type="PROSITE" id="PS00028">
    <property type="entry name" value="ZINC_FINGER_C2H2_1"/>
    <property type="match status" value="1"/>
</dbReference>
<dbReference type="GO" id="GO:0008270">
    <property type="term" value="F:zinc ion binding"/>
    <property type="evidence" value="ECO:0007669"/>
    <property type="project" value="UniProtKB-KW"/>
</dbReference>
<dbReference type="Pfam" id="PF10357">
    <property type="entry name" value="WH_KIN17"/>
    <property type="match status" value="1"/>
</dbReference>
<dbReference type="GeneID" id="19244216"/>
<name>U1HNW7_ENDPU</name>
<dbReference type="InterPro" id="IPR056767">
    <property type="entry name" value="C2H2-Znf_KIN17"/>
</dbReference>
<evidence type="ECO:0000256" key="4">
    <source>
        <dbReference type="ARBA" id="ARBA00022833"/>
    </source>
</evidence>
<feature type="compositionally biased region" description="Low complexity" evidence="5">
    <location>
        <begin position="274"/>
        <end position="283"/>
    </location>
</feature>
<dbReference type="HOGENOM" id="CLU_030065_0_1_1"/>
<dbReference type="SUPFAM" id="SSF57667">
    <property type="entry name" value="beta-beta-alpha zinc fingers"/>
    <property type="match status" value="1"/>
</dbReference>
<dbReference type="FunFam" id="1.10.10.2030:FF:000001">
    <property type="entry name" value="DNA/RNA-binding protein KIN17, putative"/>
    <property type="match status" value="1"/>
</dbReference>
<dbReference type="GO" id="GO:0005634">
    <property type="term" value="C:nucleus"/>
    <property type="evidence" value="ECO:0007669"/>
    <property type="project" value="TreeGrafter"/>
</dbReference>
<evidence type="ECO:0000256" key="5">
    <source>
        <dbReference type="SAM" id="MobiDB-lite"/>
    </source>
</evidence>
<dbReference type="OMA" id="QVCERQM"/>
<dbReference type="InterPro" id="IPR038254">
    <property type="entry name" value="KIN17_WH-like_sf"/>
</dbReference>
<evidence type="ECO:0000259" key="6">
    <source>
        <dbReference type="PROSITE" id="PS00028"/>
    </source>
</evidence>
<dbReference type="EMBL" id="KE721295">
    <property type="protein sequence ID" value="ERF70714.1"/>
    <property type="molecule type" value="Genomic_DNA"/>
</dbReference>
<evidence type="ECO:0000313" key="7">
    <source>
        <dbReference type="EMBL" id="ERF70714.1"/>
    </source>
</evidence>
<dbReference type="AlphaFoldDB" id="U1HNW7"/>